<evidence type="ECO:0000313" key="2">
    <source>
        <dbReference type="EMBL" id="GAT33316.1"/>
    </source>
</evidence>
<dbReference type="EMBL" id="BDCO01000002">
    <property type="protein sequence ID" value="GAT33316.1"/>
    <property type="molecule type" value="Genomic_DNA"/>
</dbReference>
<keyword evidence="1" id="KW-0732">Signal</keyword>
<evidence type="ECO:0000256" key="1">
    <source>
        <dbReference type="SAM" id="SignalP"/>
    </source>
</evidence>
<dbReference type="OrthoDB" id="9827060at2"/>
<dbReference type="RefSeq" id="WP_075079069.1">
    <property type="nucleotide sequence ID" value="NZ_BDCO01000002.1"/>
</dbReference>
<dbReference type="AlphaFoldDB" id="A0A146G9P6"/>
<protein>
    <submittedName>
        <fullName evidence="2">Uncharacterized protein</fullName>
    </submittedName>
</protein>
<comment type="caution">
    <text evidence="2">The sequence shown here is derived from an EMBL/GenBank/DDBJ whole genome shotgun (WGS) entry which is preliminary data.</text>
</comment>
<accession>A0A146G9P6</accession>
<proteinExistence type="predicted"/>
<organism evidence="2 3">
    <name type="scientific">Terrimicrobium sacchariphilum</name>
    <dbReference type="NCBI Taxonomy" id="690879"/>
    <lineage>
        <taxon>Bacteria</taxon>
        <taxon>Pseudomonadati</taxon>
        <taxon>Verrucomicrobiota</taxon>
        <taxon>Terrimicrobiia</taxon>
        <taxon>Terrimicrobiales</taxon>
        <taxon>Terrimicrobiaceae</taxon>
        <taxon>Terrimicrobium</taxon>
    </lineage>
</organism>
<evidence type="ECO:0000313" key="3">
    <source>
        <dbReference type="Proteomes" id="UP000076023"/>
    </source>
</evidence>
<feature type="signal peptide" evidence="1">
    <location>
        <begin position="1"/>
        <end position="21"/>
    </location>
</feature>
<keyword evidence="3" id="KW-1185">Reference proteome</keyword>
<sequence>MKTVFSLASAFLLAVPTAMQADPVIDIHSGSDVVVASSHIRAAPDGGTYISGISRPALGVSAPAQPHLHIIAYDRDGDILLEKIEILNRSDFIASHYAPSPRASYTAYLPVEASKIGKVAVIPHSGHHHGEAKI</sequence>
<feature type="chain" id="PRO_5007524584" evidence="1">
    <location>
        <begin position="22"/>
        <end position="134"/>
    </location>
</feature>
<dbReference type="Proteomes" id="UP000076023">
    <property type="component" value="Unassembled WGS sequence"/>
</dbReference>
<gene>
    <name evidence="2" type="ORF">TSACC_21730</name>
</gene>
<dbReference type="STRING" id="690879.TSACC_21730"/>
<reference evidence="3" key="1">
    <citation type="journal article" date="2017" name="Genome Announc.">
        <title>Draft Genome Sequence of Terrimicrobium sacchariphilum NM-5T, a Facultative Anaerobic Soil Bacterium of the Class Spartobacteria.</title>
        <authorList>
            <person name="Qiu Y.L."/>
            <person name="Tourlousse D.M."/>
            <person name="Matsuura N."/>
            <person name="Ohashi A."/>
            <person name="Sekiguchi Y."/>
        </authorList>
    </citation>
    <scope>NUCLEOTIDE SEQUENCE [LARGE SCALE GENOMIC DNA]</scope>
    <source>
        <strain evidence="3">NM-5</strain>
    </source>
</reference>
<dbReference type="InParanoid" id="A0A146G9P6"/>
<name>A0A146G9P6_TERSA</name>